<dbReference type="Proteomes" id="UP000238176">
    <property type="component" value="Unassembled WGS sequence"/>
</dbReference>
<dbReference type="PRINTS" id="PR00081">
    <property type="entry name" value="GDHRDH"/>
</dbReference>
<dbReference type="RefSeq" id="WP_106362511.1">
    <property type="nucleotide sequence ID" value="NZ_PVTJ01000001.1"/>
</dbReference>
<reference evidence="3 4" key="1">
    <citation type="submission" date="2018-03" db="EMBL/GenBank/DDBJ databases">
        <title>Genomic Encyclopedia of Type Strains, Phase III (KMG-III): the genomes of soil and plant-associated and newly described type strains.</title>
        <authorList>
            <person name="Whitman W."/>
        </authorList>
    </citation>
    <scope>NUCLEOTIDE SEQUENCE [LARGE SCALE GENOMIC DNA]</scope>
    <source>
        <strain evidence="3 4">CGMCC 4.7067</strain>
    </source>
</reference>
<dbReference type="AlphaFoldDB" id="A0A2T0UX49"/>
<dbReference type="PANTHER" id="PTHR43669">
    <property type="entry name" value="5-KETO-D-GLUCONATE 5-REDUCTASE"/>
    <property type="match status" value="1"/>
</dbReference>
<name>A0A2T0UX49_9ACTN</name>
<keyword evidence="2" id="KW-0560">Oxidoreductase</keyword>
<dbReference type="InterPro" id="IPR036291">
    <property type="entry name" value="NAD(P)-bd_dom_sf"/>
</dbReference>
<dbReference type="NCBIfam" id="NF005868">
    <property type="entry name" value="PRK07806.1"/>
    <property type="match status" value="1"/>
</dbReference>
<organism evidence="3 4">
    <name type="scientific">Glycomyces artemisiae</name>
    <dbReference type="NCBI Taxonomy" id="1076443"/>
    <lineage>
        <taxon>Bacteria</taxon>
        <taxon>Bacillati</taxon>
        <taxon>Actinomycetota</taxon>
        <taxon>Actinomycetes</taxon>
        <taxon>Glycomycetales</taxon>
        <taxon>Glycomycetaceae</taxon>
        <taxon>Glycomyces</taxon>
    </lineage>
</organism>
<evidence type="ECO:0000313" key="4">
    <source>
        <dbReference type="Proteomes" id="UP000238176"/>
    </source>
</evidence>
<evidence type="ECO:0000313" key="3">
    <source>
        <dbReference type="EMBL" id="PRY62503.1"/>
    </source>
</evidence>
<comment type="caution">
    <text evidence="3">The sequence shown here is derived from an EMBL/GenBank/DDBJ whole genome shotgun (WGS) entry which is preliminary data.</text>
</comment>
<protein>
    <submittedName>
        <fullName evidence="3">Short subunit dehydrogenase</fullName>
    </submittedName>
</protein>
<evidence type="ECO:0000256" key="2">
    <source>
        <dbReference type="ARBA" id="ARBA00023002"/>
    </source>
</evidence>
<accession>A0A2T0UX49</accession>
<comment type="similarity">
    <text evidence="1">Belongs to the short-chain dehydrogenases/reductases (SDR) family.</text>
</comment>
<dbReference type="Gene3D" id="3.40.50.720">
    <property type="entry name" value="NAD(P)-binding Rossmann-like Domain"/>
    <property type="match status" value="1"/>
</dbReference>
<dbReference type="Pfam" id="PF00106">
    <property type="entry name" value="adh_short"/>
    <property type="match status" value="1"/>
</dbReference>
<proteinExistence type="inferred from homology"/>
<keyword evidence="4" id="KW-1185">Reference proteome</keyword>
<dbReference type="EMBL" id="PVTJ01000001">
    <property type="protein sequence ID" value="PRY62503.1"/>
    <property type="molecule type" value="Genomic_DNA"/>
</dbReference>
<dbReference type="PANTHER" id="PTHR43669:SF3">
    <property type="entry name" value="ALCOHOL DEHYDROGENASE, PUTATIVE (AFU_ORTHOLOGUE AFUA_3G03445)-RELATED"/>
    <property type="match status" value="1"/>
</dbReference>
<dbReference type="InterPro" id="IPR002347">
    <property type="entry name" value="SDR_fam"/>
</dbReference>
<dbReference type="OrthoDB" id="4373846at2"/>
<dbReference type="SUPFAM" id="SSF51735">
    <property type="entry name" value="NAD(P)-binding Rossmann-fold domains"/>
    <property type="match status" value="1"/>
</dbReference>
<evidence type="ECO:0000256" key="1">
    <source>
        <dbReference type="ARBA" id="ARBA00006484"/>
    </source>
</evidence>
<gene>
    <name evidence="3" type="ORF">B0I28_101837</name>
</gene>
<dbReference type="GO" id="GO:0016491">
    <property type="term" value="F:oxidoreductase activity"/>
    <property type="evidence" value="ECO:0007669"/>
    <property type="project" value="UniProtKB-KW"/>
</dbReference>
<sequence>MGQLTDTTALITGASRGIGAATARLLAAEGAHVLVNYRDKAKRANAVVDAITGAGGSAAAVQADITAAADLDRLFAGIERLDVLVLNASGGLEKDVDPDYALRLNRDAQVDLAARALPLLPKGGRIVYVTSHQAHFAATEELAVYAPVARSKRAGEDALLAMLPEFTARGVDFVTVSGDMIEGTITATLLERAQPGTIAQRREAAGGLLTVEQFAQHVADAAVADLETGAVVLAGGPGAWARD</sequence>